<dbReference type="EMBL" id="JAYMYS010000004">
    <property type="protein sequence ID" value="KAK7395530.1"/>
    <property type="molecule type" value="Genomic_DNA"/>
</dbReference>
<proteinExistence type="predicted"/>
<protein>
    <submittedName>
        <fullName evidence="2">Uncharacterized protein</fullName>
    </submittedName>
</protein>
<gene>
    <name evidence="2" type="ORF">VNO78_16090</name>
</gene>
<accession>A0AAN9SHN8</accession>
<sequence>MRVAKLEFSEMGDGVAELGFQTYSWTGYVFSAYHVTQYVGVLFLVWSFYTMMRKYYDIGSGNFTVAKLVRDNCTNELFTVKLNERGHKIDEHVQREIMNHYHKRMATHPPSEVLMVFLTGGSTKLNLRGLVVGLKLPAPEPTT</sequence>
<feature type="transmembrane region" description="Helical" evidence="1">
    <location>
        <begin position="28"/>
        <end position="49"/>
    </location>
</feature>
<organism evidence="2 3">
    <name type="scientific">Psophocarpus tetragonolobus</name>
    <name type="common">Winged bean</name>
    <name type="synonym">Dolichos tetragonolobus</name>
    <dbReference type="NCBI Taxonomy" id="3891"/>
    <lineage>
        <taxon>Eukaryota</taxon>
        <taxon>Viridiplantae</taxon>
        <taxon>Streptophyta</taxon>
        <taxon>Embryophyta</taxon>
        <taxon>Tracheophyta</taxon>
        <taxon>Spermatophyta</taxon>
        <taxon>Magnoliopsida</taxon>
        <taxon>eudicotyledons</taxon>
        <taxon>Gunneridae</taxon>
        <taxon>Pentapetalae</taxon>
        <taxon>rosids</taxon>
        <taxon>fabids</taxon>
        <taxon>Fabales</taxon>
        <taxon>Fabaceae</taxon>
        <taxon>Papilionoideae</taxon>
        <taxon>50 kb inversion clade</taxon>
        <taxon>NPAAA clade</taxon>
        <taxon>indigoferoid/millettioid clade</taxon>
        <taxon>Phaseoleae</taxon>
        <taxon>Psophocarpus</taxon>
    </lineage>
</organism>
<dbReference type="Gene3D" id="3.30.200.20">
    <property type="entry name" value="Phosphorylase Kinase, domain 1"/>
    <property type="match status" value="1"/>
</dbReference>
<evidence type="ECO:0000313" key="2">
    <source>
        <dbReference type="EMBL" id="KAK7395530.1"/>
    </source>
</evidence>
<name>A0AAN9SHN8_PSOTE</name>
<evidence type="ECO:0000313" key="3">
    <source>
        <dbReference type="Proteomes" id="UP001386955"/>
    </source>
</evidence>
<evidence type="ECO:0000256" key="1">
    <source>
        <dbReference type="SAM" id="Phobius"/>
    </source>
</evidence>
<reference evidence="2 3" key="1">
    <citation type="submission" date="2024-01" db="EMBL/GenBank/DDBJ databases">
        <title>The genomes of 5 underutilized Papilionoideae crops provide insights into root nodulation and disease resistanc.</title>
        <authorList>
            <person name="Jiang F."/>
        </authorList>
    </citation>
    <scope>NUCLEOTIDE SEQUENCE [LARGE SCALE GENOMIC DNA]</scope>
    <source>
        <strain evidence="2">DUOXIRENSHENG_FW03</strain>
        <tissue evidence="2">Leaves</tissue>
    </source>
</reference>
<keyword evidence="1" id="KW-0812">Transmembrane</keyword>
<keyword evidence="1" id="KW-1133">Transmembrane helix</keyword>
<comment type="caution">
    <text evidence="2">The sequence shown here is derived from an EMBL/GenBank/DDBJ whole genome shotgun (WGS) entry which is preliminary data.</text>
</comment>
<keyword evidence="1" id="KW-0472">Membrane</keyword>
<dbReference type="AlphaFoldDB" id="A0AAN9SHN8"/>
<dbReference type="Proteomes" id="UP001386955">
    <property type="component" value="Unassembled WGS sequence"/>
</dbReference>
<keyword evidence="3" id="KW-1185">Reference proteome</keyword>